<proteinExistence type="predicted"/>
<accession>A0A6A5FY15</accession>
<gene>
    <name evidence="1" type="ORF">GCK72_024025</name>
</gene>
<sequence length="329" mass="36678">MSEKIADGFGSLGELCEYHYSFVQNGKLTLVGRKFVNQPTHNWGHRVAFAGTYVLTLDKETNQWERHDFPELVGDENAEESLFVKDDKLYLLTFVNFGSIEFKKLFKWENNSFNEITLKAPEPKSITEGQKTDIITASGTTSNGASIIVARDDNCDILLYSLTVNGGSATIERSSHIPIDSNPLRGMPVLAEVVGDKVLISYGVHGCGFRWENNRLFVFDLKSNSVRHVDIEGDYDKLPQFCFSGPRCSFVNKDTNSWIVAAGSVQQGMTGSAFYGSVWALKGDVFDENSKATWVELPQTVEEGDHILDGFNLYTVSKEAVSKIKLDEI</sequence>
<dbReference type="KEGG" id="crq:GCK72_024025"/>
<dbReference type="RefSeq" id="XP_003117920.2">
    <property type="nucleotide sequence ID" value="XM_003117872.2"/>
</dbReference>
<dbReference type="Proteomes" id="UP000483820">
    <property type="component" value="Chromosome X"/>
</dbReference>
<dbReference type="SUPFAM" id="SSF50965">
    <property type="entry name" value="Galactose oxidase, central domain"/>
    <property type="match status" value="1"/>
</dbReference>
<protein>
    <submittedName>
        <fullName evidence="1">Uncharacterized protein</fullName>
    </submittedName>
</protein>
<name>A0A6A5FY15_CAERE</name>
<dbReference type="CTD" id="9825050"/>
<dbReference type="EMBL" id="WUAV01000006">
    <property type="protein sequence ID" value="KAF1747560.1"/>
    <property type="molecule type" value="Genomic_DNA"/>
</dbReference>
<dbReference type="AlphaFoldDB" id="A0A6A5FY15"/>
<dbReference type="GeneID" id="9825050"/>
<evidence type="ECO:0000313" key="2">
    <source>
        <dbReference type="Proteomes" id="UP000483820"/>
    </source>
</evidence>
<organism evidence="1 2">
    <name type="scientific">Caenorhabditis remanei</name>
    <name type="common">Caenorhabditis vulgaris</name>
    <dbReference type="NCBI Taxonomy" id="31234"/>
    <lineage>
        <taxon>Eukaryota</taxon>
        <taxon>Metazoa</taxon>
        <taxon>Ecdysozoa</taxon>
        <taxon>Nematoda</taxon>
        <taxon>Chromadorea</taxon>
        <taxon>Rhabditida</taxon>
        <taxon>Rhabditina</taxon>
        <taxon>Rhabditomorpha</taxon>
        <taxon>Rhabditoidea</taxon>
        <taxon>Rhabditidae</taxon>
        <taxon>Peloderinae</taxon>
        <taxon>Caenorhabditis</taxon>
    </lineage>
</organism>
<dbReference type="InterPro" id="IPR011043">
    <property type="entry name" value="Gal_Oxase/kelch_b-propeller"/>
</dbReference>
<evidence type="ECO:0000313" key="1">
    <source>
        <dbReference type="EMBL" id="KAF1747560.1"/>
    </source>
</evidence>
<reference evidence="1 2" key="1">
    <citation type="submission" date="2019-12" db="EMBL/GenBank/DDBJ databases">
        <title>Chromosome-level assembly of the Caenorhabditis remanei genome.</title>
        <authorList>
            <person name="Teterina A.A."/>
            <person name="Willis J.H."/>
            <person name="Phillips P.C."/>
        </authorList>
    </citation>
    <scope>NUCLEOTIDE SEQUENCE [LARGE SCALE GENOMIC DNA]</scope>
    <source>
        <strain evidence="1 2">PX506</strain>
        <tissue evidence="1">Whole organism</tissue>
    </source>
</reference>
<comment type="caution">
    <text evidence="1">The sequence shown here is derived from an EMBL/GenBank/DDBJ whole genome shotgun (WGS) entry which is preliminary data.</text>
</comment>